<proteinExistence type="predicted"/>
<feature type="domain" description="HTH-type transcriptional regulator Rgg C-terminal" evidence="1">
    <location>
        <begin position="113"/>
        <end position="280"/>
    </location>
</feature>
<dbReference type="Pfam" id="PF21259">
    <property type="entry name" value="Rgg_C"/>
    <property type="match status" value="1"/>
</dbReference>
<evidence type="ECO:0000313" key="3">
    <source>
        <dbReference type="Proteomes" id="UP001595987"/>
    </source>
</evidence>
<comment type="caution">
    <text evidence="2">The sequence shown here is derived from an EMBL/GenBank/DDBJ whole genome shotgun (WGS) entry which is preliminary data.</text>
</comment>
<dbReference type="InterPro" id="IPR001387">
    <property type="entry name" value="Cro/C1-type_HTH"/>
</dbReference>
<organism evidence="2 3">
    <name type="scientific">Lactococcus nasutitermitis</name>
    <dbReference type="NCBI Taxonomy" id="1652957"/>
    <lineage>
        <taxon>Bacteria</taxon>
        <taxon>Bacillati</taxon>
        <taxon>Bacillota</taxon>
        <taxon>Bacilli</taxon>
        <taxon>Lactobacillales</taxon>
        <taxon>Streptococcaceae</taxon>
        <taxon>Lactococcus</taxon>
    </lineage>
</organism>
<evidence type="ECO:0000259" key="1">
    <source>
        <dbReference type="Pfam" id="PF21259"/>
    </source>
</evidence>
<sequence length="289" mass="34259">MKKENGINEKIGETVGLIRQAKHLKLREVTKGQFSESQLSKFENGETDITVSKFFDVLENSNTYLDEFQQIYNEYVSNEEEILQKKLAELYAKKDIKGIKEILDFWETKIQENPEHKFYKLNKTVLKIILAMAQNSKPFEEDIDFLMTYLDSVSDWGRYEIWIFGNCLRFFDNNALKNYGLLILGKTEFYSSIHLNQQMVIRTFLNLIDTFLRHGNLVLALKYINHLDKMTIKIDFFYEKIILNYHKAHYRTLQNQKSGIEEMKKCASTLEQYGYREEAQALYQEIENL</sequence>
<dbReference type="Gene3D" id="1.25.40.10">
    <property type="entry name" value="Tetratricopeptide repeat domain"/>
    <property type="match status" value="1"/>
</dbReference>
<dbReference type="Proteomes" id="UP001595987">
    <property type="component" value="Unassembled WGS sequence"/>
</dbReference>
<keyword evidence="3" id="KW-1185">Reference proteome</keyword>
<dbReference type="EMBL" id="JBHSGD010000008">
    <property type="protein sequence ID" value="MFC4653238.1"/>
    <property type="molecule type" value="Genomic_DNA"/>
</dbReference>
<dbReference type="RefSeq" id="WP_213536416.1">
    <property type="nucleotide sequence ID" value="NZ_BOVQ01000006.1"/>
</dbReference>
<protein>
    <submittedName>
        <fullName evidence="2">Transcriptional regulator</fullName>
    </submittedName>
</protein>
<accession>A0ABV9JFF6</accession>
<dbReference type="PANTHER" id="PTHR37038:SF12">
    <property type="entry name" value="TRANSCRIPTIONAL REGULATOR"/>
    <property type="match status" value="1"/>
</dbReference>
<dbReference type="SUPFAM" id="SSF47413">
    <property type="entry name" value="lambda repressor-like DNA-binding domains"/>
    <property type="match status" value="1"/>
</dbReference>
<dbReference type="InterPro" id="IPR053163">
    <property type="entry name" value="HTH-type_regulator_Rgg"/>
</dbReference>
<dbReference type="NCBIfam" id="TIGR01716">
    <property type="entry name" value="RGG_Cterm"/>
    <property type="match status" value="1"/>
</dbReference>
<gene>
    <name evidence="2" type="ORF">ACFO26_10010</name>
</gene>
<dbReference type="PANTHER" id="PTHR37038">
    <property type="entry name" value="TRANSCRIPTIONAL REGULATOR-RELATED"/>
    <property type="match status" value="1"/>
</dbReference>
<dbReference type="InterPro" id="IPR010057">
    <property type="entry name" value="Transcription_activator_Rgg_C"/>
</dbReference>
<reference evidence="3" key="1">
    <citation type="journal article" date="2019" name="Int. J. Syst. Evol. Microbiol.">
        <title>The Global Catalogue of Microorganisms (GCM) 10K type strain sequencing project: providing services to taxonomists for standard genome sequencing and annotation.</title>
        <authorList>
            <consortium name="The Broad Institute Genomics Platform"/>
            <consortium name="The Broad Institute Genome Sequencing Center for Infectious Disease"/>
            <person name="Wu L."/>
            <person name="Ma J."/>
        </authorList>
    </citation>
    <scope>NUCLEOTIDE SEQUENCE [LARGE SCALE GENOMIC DNA]</scope>
    <source>
        <strain evidence="3">CCUG 63287</strain>
    </source>
</reference>
<dbReference type="InterPro" id="IPR011990">
    <property type="entry name" value="TPR-like_helical_dom_sf"/>
</dbReference>
<dbReference type="InterPro" id="IPR010982">
    <property type="entry name" value="Lambda_DNA-bd_dom_sf"/>
</dbReference>
<name>A0ABV9JFF6_9LACT</name>
<dbReference type="CDD" id="cd00093">
    <property type="entry name" value="HTH_XRE"/>
    <property type="match status" value="1"/>
</dbReference>
<evidence type="ECO:0000313" key="2">
    <source>
        <dbReference type="EMBL" id="MFC4653238.1"/>
    </source>
</evidence>